<dbReference type="RefSeq" id="WP_395578029.1">
    <property type="nucleotide sequence ID" value="NZ_JAVCQK010000785.1"/>
</dbReference>
<evidence type="ECO:0000313" key="3">
    <source>
        <dbReference type="Proteomes" id="UP001610657"/>
    </source>
</evidence>
<sequence length="60" mass="6469">SELRDRVVVLAVFFGWVGVSACRVVARVLTPLIPLHGLGGFLAGFRFWLSVAFAALLLAL</sequence>
<organism evidence="2 3">
    <name type="scientific">Pseudomonas syringae pv. tagetis</name>
    <dbReference type="NCBI Taxonomy" id="129140"/>
    <lineage>
        <taxon>Bacteria</taxon>
        <taxon>Pseudomonadati</taxon>
        <taxon>Pseudomonadota</taxon>
        <taxon>Gammaproteobacteria</taxon>
        <taxon>Pseudomonadales</taxon>
        <taxon>Pseudomonadaceae</taxon>
        <taxon>Pseudomonas</taxon>
    </lineage>
</organism>
<feature type="non-terminal residue" evidence="2">
    <location>
        <position position="1"/>
    </location>
</feature>
<accession>A0ABW7NWR5</accession>
<evidence type="ECO:0000313" key="2">
    <source>
        <dbReference type="EMBL" id="MFH7519365.1"/>
    </source>
</evidence>
<comment type="caution">
    <text evidence="2">The sequence shown here is derived from an EMBL/GenBank/DDBJ whole genome shotgun (WGS) entry which is preliminary data.</text>
</comment>
<evidence type="ECO:0000256" key="1">
    <source>
        <dbReference type="SAM" id="Phobius"/>
    </source>
</evidence>
<keyword evidence="1" id="KW-0812">Transmembrane</keyword>
<reference evidence="2 3" key="1">
    <citation type="submission" date="2023-08" db="EMBL/GenBank/DDBJ databases">
        <title>Genomic and mutational analysis of Pseudomonas syringae pv. tagetis EB037 pathogenicity on sunflower.</title>
        <authorList>
            <person name="Maul J.E."/>
        </authorList>
    </citation>
    <scope>NUCLEOTIDE SEQUENCE [LARGE SCALE GENOMIC DNA]</scope>
    <source>
        <strain evidence="2 3">EB037_T1</strain>
    </source>
</reference>
<keyword evidence="1" id="KW-0472">Membrane</keyword>
<feature type="transmembrane region" description="Helical" evidence="1">
    <location>
        <begin position="38"/>
        <end position="59"/>
    </location>
</feature>
<dbReference type="Proteomes" id="UP001610657">
    <property type="component" value="Unassembled WGS sequence"/>
</dbReference>
<keyword evidence="1" id="KW-1133">Transmembrane helix</keyword>
<protein>
    <submittedName>
        <fullName evidence="2">Uncharacterized protein</fullName>
    </submittedName>
</protein>
<proteinExistence type="predicted"/>
<feature type="transmembrane region" description="Helical" evidence="1">
    <location>
        <begin position="7"/>
        <end position="26"/>
    </location>
</feature>
<gene>
    <name evidence="2" type="ORF">RA271_30295</name>
</gene>
<keyword evidence="3" id="KW-1185">Reference proteome</keyword>
<dbReference type="EMBL" id="JAVCQK010000785">
    <property type="protein sequence ID" value="MFH7519365.1"/>
    <property type="molecule type" value="Genomic_DNA"/>
</dbReference>
<name>A0ABW7NWR5_9PSED</name>